<keyword evidence="11" id="KW-0175">Coiled coil</keyword>
<evidence type="ECO:0000259" key="13">
    <source>
        <dbReference type="PROSITE" id="PS50110"/>
    </source>
</evidence>
<evidence type="ECO:0000256" key="9">
    <source>
        <dbReference type="ARBA" id="ARBA00024867"/>
    </source>
</evidence>
<dbReference type="SUPFAM" id="SSF46689">
    <property type="entry name" value="Homeodomain-like"/>
    <property type="match status" value="2"/>
</dbReference>
<dbReference type="InterPro" id="IPR018060">
    <property type="entry name" value="HTH_AraC"/>
</dbReference>
<dbReference type="InterPro" id="IPR051552">
    <property type="entry name" value="HptR"/>
</dbReference>
<evidence type="ECO:0000256" key="2">
    <source>
        <dbReference type="ARBA" id="ARBA00018672"/>
    </source>
</evidence>
<evidence type="ECO:0000256" key="1">
    <source>
        <dbReference type="ARBA" id="ARBA00004496"/>
    </source>
</evidence>
<dbReference type="Gene3D" id="3.40.50.2300">
    <property type="match status" value="1"/>
</dbReference>
<dbReference type="Gene3D" id="1.10.10.60">
    <property type="entry name" value="Homeodomain-like"/>
    <property type="match status" value="2"/>
</dbReference>
<evidence type="ECO:0000256" key="10">
    <source>
        <dbReference type="PROSITE-ProRule" id="PRU00169"/>
    </source>
</evidence>
<sequence>MRKALIVDDEMLSVRMVSRIIDWEKYGVRICAAAEDGMDALEQFEIHRPDLILTDIRMPRMDGLEFIQKVKEKKPETEFILISGYADFSYVKRAMEMGCSHYILKPVDEAELETAVRFLIDKMDKKERQEEILEENQRIKVRRQLSRFMRTGGSQAEALRLMEQIPEEFSVYRLAGIMIEENSINDYVELDSRLTVGMEVLENRLEEDLNRKRRCMLLDYEEGCWTAMISAYADEEEPSEVWAKEICSYFRAEYEMAVRVCFTLPYDNTSHLPAAFMKLSNLERFSFYVGETPVLGYGYNCEENEFDQLDILDRTKVIAQALSGRDFAAAKKILAEVLGLSVHLNPTNLHLVYEFCYNVICGIREQFTREERLEMRDLPLMKMSYRDVSELSTVYELGQFMEKAMECLAGEASECRSAYGCLVQEGIGYLEQHFDSNISLDSMCAVLSVSKNYFCYLFKRETGENIWSCLTQIRLKQSKKLLLTTDYKSYEIAYMVGYDNPSYFSRLFKKCTGYTPNEYRAVRTREAHGGEKR</sequence>
<comment type="function">
    <text evidence="9">May play the central regulatory role in sporulation. It may be an element of the effector pathway responsible for the activation of sporulation genes in response to nutritional stress. Spo0A may act in concert with spo0H (a sigma factor) to control the expression of some genes that are critical to the sporulation process.</text>
</comment>
<feature type="domain" description="HTH araC/xylS-type" evidence="12">
    <location>
        <begin position="424"/>
        <end position="522"/>
    </location>
</feature>
<evidence type="ECO:0000256" key="8">
    <source>
        <dbReference type="ARBA" id="ARBA00023163"/>
    </source>
</evidence>
<comment type="subcellular location">
    <subcellularLocation>
        <location evidence="1">Cytoplasm</location>
    </subcellularLocation>
</comment>
<feature type="coiled-coil region" evidence="11">
    <location>
        <begin position="109"/>
        <end position="136"/>
    </location>
</feature>
<keyword evidence="3" id="KW-0963">Cytoplasm</keyword>
<keyword evidence="8" id="KW-0804">Transcription</keyword>
<feature type="domain" description="Response regulatory" evidence="13">
    <location>
        <begin position="3"/>
        <end position="120"/>
    </location>
</feature>
<evidence type="ECO:0000256" key="4">
    <source>
        <dbReference type="ARBA" id="ARBA00022553"/>
    </source>
</evidence>
<dbReference type="Pfam" id="PF00072">
    <property type="entry name" value="Response_reg"/>
    <property type="match status" value="1"/>
</dbReference>
<evidence type="ECO:0000256" key="3">
    <source>
        <dbReference type="ARBA" id="ARBA00022490"/>
    </source>
</evidence>
<keyword evidence="5" id="KW-0902">Two-component regulatory system</keyword>
<evidence type="ECO:0000256" key="11">
    <source>
        <dbReference type="SAM" id="Coils"/>
    </source>
</evidence>
<comment type="caution">
    <text evidence="14">The sequence shown here is derived from an EMBL/GenBank/DDBJ whole genome shotgun (WGS) entry which is preliminary data.</text>
</comment>
<dbReference type="PANTHER" id="PTHR42713:SF3">
    <property type="entry name" value="TRANSCRIPTIONAL REGULATORY PROTEIN HPTR"/>
    <property type="match status" value="1"/>
</dbReference>
<feature type="modified residue" description="4-aspartylphosphate" evidence="10">
    <location>
        <position position="55"/>
    </location>
</feature>
<dbReference type="InterPro" id="IPR001789">
    <property type="entry name" value="Sig_transdc_resp-reg_receiver"/>
</dbReference>
<evidence type="ECO:0000256" key="5">
    <source>
        <dbReference type="ARBA" id="ARBA00023012"/>
    </source>
</evidence>
<dbReference type="SMART" id="SM00342">
    <property type="entry name" value="HTH_ARAC"/>
    <property type="match status" value="1"/>
</dbReference>
<evidence type="ECO:0000256" key="6">
    <source>
        <dbReference type="ARBA" id="ARBA00023015"/>
    </source>
</evidence>
<keyword evidence="7" id="KW-0238">DNA-binding</keyword>
<keyword evidence="6" id="KW-0805">Transcription regulation</keyword>
<protein>
    <recommendedName>
        <fullName evidence="2">Stage 0 sporulation protein A homolog</fullName>
    </recommendedName>
</protein>
<dbReference type="SUPFAM" id="SSF52172">
    <property type="entry name" value="CheY-like"/>
    <property type="match status" value="1"/>
</dbReference>
<accession>A0ABS6KAB8</accession>
<dbReference type="SMART" id="SM00448">
    <property type="entry name" value="REC"/>
    <property type="match status" value="1"/>
</dbReference>
<dbReference type="PRINTS" id="PR00032">
    <property type="entry name" value="HTHARAC"/>
</dbReference>
<dbReference type="Proteomes" id="UP001314681">
    <property type="component" value="Unassembled WGS sequence"/>
</dbReference>
<keyword evidence="15" id="KW-1185">Reference proteome</keyword>
<evidence type="ECO:0000313" key="15">
    <source>
        <dbReference type="Proteomes" id="UP001314681"/>
    </source>
</evidence>
<proteinExistence type="predicted"/>
<dbReference type="PROSITE" id="PS01124">
    <property type="entry name" value="HTH_ARAC_FAMILY_2"/>
    <property type="match status" value="1"/>
</dbReference>
<evidence type="ECO:0000256" key="7">
    <source>
        <dbReference type="ARBA" id="ARBA00023125"/>
    </source>
</evidence>
<organism evidence="14 15">
    <name type="scientific">Diplocloster modestus</name>
    <dbReference type="NCBI Taxonomy" id="2850322"/>
    <lineage>
        <taxon>Bacteria</taxon>
        <taxon>Bacillati</taxon>
        <taxon>Bacillota</taxon>
        <taxon>Clostridia</taxon>
        <taxon>Lachnospirales</taxon>
        <taxon>Lachnospiraceae</taxon>
        <taxon>Diplocloster</taxon>
    </lineage>
</organism>
<dbReference type="InterPro" id="IPR020449">
    <property type="entry name" value="Tscrpt_reg_AraC-type_HTH"/>
</dbReference>
<keyword evidence="4 10" id="KW-0597">Phosphoprotein</keyword>
<evidence type="ECO:0000313" key="14">
    <source>
        <dbReference type="EMBL" id="MBU9727463.1"/>
    </source>
</evidence>
<dbReference type="PANTHER" id="PTHR42713">
    <property type="entry name" value="HISTIDINE KINASE-RELATED"/>
    <property type="match status" value="1"/>
</dbReference>
<dbReference type="InterPro" id="IPR009057">
    <property type="entry name" value="Homeodomain-like_sf"/>
</dbReference>
<dbReference type="EMBL" id="JAHQCX010000011">
    <property type="protein sequence ID" value="MBU9727463.1"/>
    <property type="molecule type" value="Genomic_DNA"/>
</dbReference>
<evidence type="ECO:0000259" key="12">
    <source>
        <dbReference type="PROSITE" id="PS01124"/>
    </source>
</evidence>
<gene>
    <name evidence="14" type="ORF">KTH90_15730</name>
</gene>
<reference evidence="14 15" key="1">
    <citation type="submission" date="2021-06" db="EMBL/GenBank/DDBJ databases">
        <title>Description of novel taxa of the family Lachnospiraceae.</title>
        <authorList>
            <person name="Chaplin A.V."/>
            <person name="Sokolova S.R."/>
            <person name="Pikina A.P."/>
            <person name="Korzhanova M."/>
            <person name="Belova V."/>
            <person name="Korostin D."/>
            <person name="Efimov B.A."/>
        </authorList>
    </citation>
    <scope>NUCLEOTIDE SEQUENCE [LARGE SCALE GENOMIC DNA]</scope>
    <source>
        <strain evidence="14 15">ASD4241</strain>
    </source>
</reference>
<dbReference type="Pfam" id="PF12833">
    <property type="entry name" value="HTH_18"/>
    <property type="match status" value="1"/>
</dbReference>
<dbReference type="RefSeq" id="WP_158352159.1">
    <property type="nucleotide sequence ID" value="NZ_JAHQCX010000011.1"/>
</dbReference>
<name>A0ABS6KAB8_9FIRM</name>
<dbReference type="PROSITE" id="PS50110">
    <property type="entry name" value="RESPONSE_REGULATORY"/>
    <property type="match status" value="1"/>
</dbReference>
<dbReference type="CDD" id="cd17536">
    <property type="entry name" value="REC_YesN-like"/>
    <property type="match status" value="1"/>
</dbReference>
<dbReference type="InterPro" id="IPR011006">
    <property type="entry name" value="CheY-like_superfamily"/>
</dbReference>